<reference evidence="2" key="1">
    <citation type="submission" date="2022-11" db="UniProtKB">
        <authorList>
            <consortium name="WormBaseParasite"/>
        </authorList>
    </citation>
    <scope>IDENTIFICATION</scope>
</reference>
<protein>
    <submittedName>
        <fullName evidence="2">Ovule protein</fullName>
    </submittedName>
</protein>
<name>A0AC34GNH8_9BILA</name>
<organism evidence="1 2">
    <name type="scientific">Panagrolaimus sp. ES5</name>
    <dbReference type="NCBI Taxonomy" id="591445"/>
    <lineage>
        <taxon>Eukaryota</taxon>
        <taxon>Metazoa</taxon>
        <taxon>Ecdysozoa</taxon>
        <taxon>Nematoda</taxon>
        <taxon>Chromadorea</taxon>
        <taxon>Rhabditida</taxon>
        <taxon>Tylenchina</taxon>
        <taxon>Panagrolaimomorpha</taxon>
        <taxon>Panagrolaimoidea</taxon>
        <taxon>Panagrolaimidae</taxon>
        <taxon>Panagrolaimus</taxon>
    </lineage>
</organism>
<sequence length="75" mass="9180">MFLFLRLFLILKRTHTHKRKPSIPLLFIPFFIFIVNFNLTKTFFLHVRRAISAATTFKKKPSDFLFLYVFYIFFL</sequence>
<dbReference type="Proteomes" id="UP000887579">
    <property type="component" value="Unplaced"/>
</dbReference>
<evidence type="ECO:0000313" key="1">
    <source>
        <dbReference type="Proteomes" id="UP000887579"/>
    </source>
</evidence>
<evidence type="ECO:0000313" key="2">
    <source>
        <dbReference type="WBParaSite" id="ES5_v2.g4757.t1"/>
    </source>
</evidence>
<proteinExistence type="predicted"/>
<accession>A0AC34GNH8</accession>
<dbReference type="WBParaSite" id="ES5_v2.g4757.t1">
    <property type="protein sequence ID" value="ES5_v2.g4757.t1"/>
    <property type="gene ID" value="ES5_v2.g4757"/>
</dbReference>